<dbReference type="AlphaFoldDB" id="A0AAV4NV59"/>
<gene>
    <name evidence="2" type="ORF">CEXT_125531</name>
</gene>
<reference evidence="2 3" key="1">
    <citation type="submission" date="2021-06" db="EMBL/GenBank/DDBJ databases">
        <title>Caerostris extrusa draft genome.</title>
        <authorList>
            <person name="Kono N."/>
            <person name="Arakawa K."/>
        </authorList>
    </citation>
    <scope>NUCLEOTIDE SEQUENCE [LARGE SCALE GENOMIC DNA]</scope>
</reference>
<sequence length="150" mass="17007">MEVTSVKQNASIQNGNHTANPLSDRIVCQETPFPSSESRRGMTNNSFPQLIELSKELGTRLYNTSRIEFFTLLDFRVNTTPIKRKEKEAIKQNRRKKKRTSALKSLLERSNLSINNFKVTPMPKVVSVVEAIQRIGSFTIDAKSVNTKHG</sequence>
<dbReference type="EMBL" id="BPLR01003791">
    <property type="protein sequence ID" value="GIX88674.1"/>
    <property type="molecule type" value="Genomic_DNA"/>
</dbReference>
<protein>
    <submittedName>
        <fullName evidence="2">Uncharacterized protein</fullName>
    </submittedName>
</protein>
<evidence type="ECO:0000313" key="3">
    <source>
        <dbReference type="Proteomes" id="UP001054945"/>
    </source>
</evidence>
<organism evidence="2 3">
    <name type="scientific">Caerostris extrusa</name>
    <name type="common">Bark spider</name>
    <name type="synonym">Caerostris bankana</name>
    <dbReference type="NCBI Taxonomy" id="172846"/>
    <lineage>
        <taxon>Eukaryota</taxon>
        <taxon>Metazoa</taxon>
        <taxon>Ecdysozoa</taxon>
        <taxon>Arthropoda</taxon>
        <taxon>Chelicerata</taxon>
        <taxon>Arachnida</taxon>
        <taxon>Araneae</taxon>
        <taxon>Araneomorphae</taxon>
        <taxon>Entelegynae</taxon>
        <taxon>Araneoidea</taxon>
        <taxon>Araneidae</taxon>
        <taxon>Caerostris</taxon>
    </lineage>
</organism>
<accession>A0AAV4NV59</accession>
<proteinExistence type="predicted"/>
<name>A0AAV4NV59_CAEEX</name>
<evidence type="ECO:0000313" key="2">
    <source>
        <dbReference type="EMBL" id="GIX88674.1"/>
    </source>
</evidence>
<keyword evidence="3" id="KW-1185">Reference proteome</keyword>
<evidence type="ECO:0000256" key="1">
    <source>
        <dbReference type="SAM" id="MobiDB-lite"/>
    </source>
</evidence>
<comment type="caution">
    <text evidence="2">The sequence shown here is derived from an EMBL/GenBank/DDBJ whole genome shotgun (WGS) entry which is preliminary data.</text>
</comment>
<dbReference type="Proteomes" id="UP001054945">
    <property type="component" value="Unassembled WGS sequence"/>
</dbReference>
<feature type="compositionally biased region" description="Polar residues" evidence="1">
    <location>
        <begin position="1"/>
        <end position="21"/>
    </location>
</feature>
<feature type="region of interest" description="Disordered" evidence="1">
    <location>
        <begin position="1"/>
        <end position="23"/>
    </location>
</feature>